<evidence type="ECO:0000256" key="1">
    <source>
        <dbReference type="ARBA" id="ARBA00004477"/>
    </source>
</evidence>
<dbReference type="OrthoDB" id="20028at2759"/>
<evidence type="ECO:0000256" key="3">
    <source>
        <dbReference type="ARBA" id="ARBA00011964"/>
    </source>
</evidence>
<feature type="transmembrane region" description="Helical" evidence="12">
    <location>
        <begin position="6"/>
        <end position="24"/>
    </location>
</feature>
<keyword evidence="7" id="KW-0256">Endoplasmic reticulum</keyword>
<reference evidence="13 14" key="1">
    <citation type="journal article" date="2015" name="PLoS Pathog.">
        <title>Leptomonas seymouri: Adaptations to the Dixenous Life Cycle Analyzed by Genome Sequencing, Transcriptome Profiling and Co-infection with Leishmania donovani.</title>
        <authorList>
            <person name="Kraeva N."/>
            <person name="Butenko A."/>
            <person name="Hlavacova J."/>
            <person name="Kostygov A."/>
            <person name="Myskova J."/>
            <person name="Grybchuk D."/>
            <person name="Lestinova T."/>
            <person name="Votypka J."/>
            <person name="Volf P."/>
            <person name="Opperdoes F."/>
            <person name="Flegontov P."/>
            <person name="Lukes J."/>
            <person name="Yurchenko V."/>
        </authorList>
    </citation>
    <scope>NUCLEOTIDE SEQUENCE [LARGE SCALE GENOMIC DNA]</scope>
    <source>
        <strain evidence="13 14">ATCC 30220</strain>
    </source>
</reference>
<dbReference type="VEuPathDB" id="TriTrypDB:Lsey_0046_0020"/>
<name>A0A0N0P7A1_LEPSE</name>
<keyword evidence="5 13" id="KW-0808">Transferase</keyword>
<dbReference type="PANTHER" id="PTHR12646">
    <property type="entry name" value="NOT56 - RELATED"/>
    <property type="match status" value="1"/>
</dbReference>
<feature type="transmembrane region" description="Helical" evidence="12">
    <location>
        <begin position="56"/>
        <end position="75"/>
    </location>
</feature>
<proteinExistence type="predicted"/>
<feature type="transmembrane region" description="Helical" evidence="12">
    <location>
        <begin position="123"/>
        <end position="147"/>
    </location>
</feature>
<evidence type="ECO:0000256" key="8">
    <source>
        <dbReference type="ARBA" id="ARBA00022989"/>
    </source>
</evidence>
<dbReference type="Proteomes" id="UP000038009">
    <property type="component" value="Unassembled WGS sequence"/>
</dbReference>
<sequence>MRFGAAVLAAEAVLIAGIINYVPYTEIDWKAYMEEVSGFLYGQLDYRKLSGNTGPLIYPGGFLWVYSILYYITSLGEDIQFAQWIFAGVYLTTLALMLRFYTNAGLSWRVMLPLFFSKRIRSLYVLRLFNDCWAMLFLMVAVSLIAGGPARNGGRVRHWVLGCFFISFAVSIKMSVLLFVPGMLYVMLRTLPFFKLVGCLCVCVAWQVLAALPFLLHDSGAYISRGFELSSTFQQRWSVNYQFLDSELFVSPKFSIALLIATVAAWALVWRTRWANRTFLTSAEAKALRPVFRDVPQNTLAATIDDDEEMEKAEERRAYVAVVLTLFESNLIGVAFARPLHHQFYTWFFFTVPFLLSYTSYPRLLSLLAFVLIRQGFEQYPPTPQTSMLLQGGFVLALTGVIFFGRDTLSSPTKKSPKDRKSELKPLTKTDSAAAPPTKEAMHDGKQASPAKAAASTVRAKASKAKRGAPEPVAITAEKSFKKKK</sequence>
<evidence type="ECO:0000256" key="4">
    <source>
        <dbReference type="ARBA" id="ARBA00022676"/>
    </source>
</evidence>
<feature type="transmembrane region" description="Helical" evidence="12">
    <location>
        <begin position="385"/>
        <end position="405"/>
    </location>
</feature>
<comment type="subcellular location">
    <subcellularLocation>
        <location evidence="1">Endoplasmic reticulum membrane</location>
        <topology evidence="1">Multi-pass membrane protein</topology>
    </subcellularLocation>
</comment>
<feature type="compositionally biased region" description="Basic and acidic residues" evidence="11">
    <location>
        <begin position="419"/>
        <end position="428"/>
    </location>
</feature>
<protein>
    <recommendedName>
        <fullName evidence="3">dolichyl-P-Man:Man5GlcNAc2-PP-dolichol alpha-1,3-mannosyltransferase</fullName>
        <ecNumber evidence="3">2.4.1.258</ecNumber>
    </recommendedName>
</protein>
<comment type="caution">
    <text evidence="13">The sequence shown here is derived from an EMBL/GenBank/DDBJ whole genome shotgun (WGS) entry which is preliminary data.</text>
</comment>
<evidence type="ECO:0000256" key="9">
    <source>
        <dbReference type="ARBA" id="ARBA00023136"/>
    </source>
</evidence>
<evidence type="ECO:0000313" key="14">
    <source>
        <dbReference type="Proteomes" id="UP000038009"/>
    </source>
</evidence>
<keyword evidence="8 12" id="KW-1133">Transmembrane helix</keyword>
<dbReference type="GO" id="GO:0052925">
    <property type="term" value="F:dol-P-Man:Man(5)GlcNAc(2)-PP-Dol alpha-1,3-mannosyltransferase activity"/>
    <property type="evidence" value="ECO:0007669"/>
    <property type="project" value="UniProtKB-EC"/>
</dbReference>
<evidence type="ECO:0000256" key="11">
    <source>
        <dbReference type="SAM" id="MobiDB-lite"/>
    </source>
</evidence>
<feature type="transmembrane region" description="Helical" evidence="12">
    <location>
        <begin position="344"/>
        <end position="373"/>
    </location>
</feature>
<dbReference type="GO" id="GO:0005789">
    <property type="term" value="C:endoplasmic reticulum membrane"/>
    <property type="evidence" value="ECO:0007669"/>
    <property type="project" value="UniProtKB-SubCell"/>
</dbReference>
<evidence type="ECO:0000256" key="6">
    <source>
        <dbReference type="ARBA" id="ARBA00022692"/>
    </source>
</evidence>
<keyword evidence="9 12" id="KW-0472">Membrane</keyword>
<organism evidence="13 14">
    <name type="scientific">Leptomonas seymouri</name>
    <dbReference type="NCBI Taxonomy" id="5684"/>
    <lineage>
        <taxon>Eukaryota</taxon>
        <taxon>Discoba</taxon>
        <taxon>Euglenozoa</taxon>
        <taxon>Kinetoplastea</taxon>
        <taxon>Metakinetoplastina</taxon>
        <taxon>Trypanosomatida</taxon>
        <taxon>Trypanosomatidae</taxon>
        <taxon>Leishmaniinae</taxon>
        <taxon>Leptomonas</taxon>
    </lineage>
</organism>
<dbReference type="Pfam" id="PF05208">
    <property type="entry name" value="ALG3"/>
    <property type="match status" value="1"/>
</dbReference>
<dbReference type="EMBL" id="LJSK01000046">
    <property type="protein sequence ID" value="KPI88566.1"/>
    <property type="molecule type" value="Genomic_DNA"/>
</dbReference>
<feature type="compositionally biased region" description="Low complexity" evidence="11">
    <location>
        <begin position="447"/>
        <end position="460"/>
    </location>
</feature>
<evidence type="ECO:0000256" key="2">
    <source>
        <dbReference type="ARBA" id="ARBA00004922"/>
    </source>
</evidence>
<evidence type="ECO:0000313" key="13">
    <source>
        <dbReference type="EMBL" id="KPI88566.1"/>
    </source>
</evidence>
<evidence type="ECO:0000256" key="12">
    <source>
        <dbReference type="SAM" id="Phobius"/>
    </source>
</evidence>
<dbReference type="InterPro" id="IPR007873">
    <property type="entry name" value="Glycosyltransferase_ALG3"/>
</dbReference>
<evidence type="ECO:0000256" key="7">
    <source>
        <dbReference type="ARBA" id="ARBA00022824"/>
    </source>
</evidence>
<dbReference type="EC" id="2.4.1.258" evidence="3"/>
<dbReference type="AlphaFoldDB" id="A0A0N0P7A1"/>
<feature type="transmembrane region" description="Helical" evidence="12">
    <location>
        <begin position="159"/>
        <end position="186"/>
    </location>
</feature>
<accession>A0A0N0P7A1</accession>
<keyword evidence="4 13" id="KW-0328">Glycosyltransferase</keyword>
<comment type="pathway">
    <text evidence="2">Protein modification; protein glycosylation.</text>
</comment>
<keyword evidence="6 12" id="KW-0812">Transmembrane</keyword>
<feature type="transmembrane region" description="Helical" evidence="12">
    <location>
        <begin position="193"/>
        <end position="216"/>
    </location>
</feature>
<evidence type="ECO:0000256" key="10">
    <source>
        <dbReference type="ARBA" id="ARBA00049506"/>
    </source>
</evidence>
<feature type="transmembrane region" description="Helical" evidence="12">
    <location>
        <begin position="254"/>
        <end position="270"/>
    </location>
</feature>
<dbReference type="PANTHER" id="PTHR12646:SF0">
    <property type="entry name" value="DOL-P-MAN:MAN(5)GLCNAC(2)-PP-DOL ALPHA-1,3-MANNOSYLTRANSFERASE"/>
    <property type="match status" value="1"/>
</dbReference>
<feature type="transmembrane region" description="Helical" evidence="12">
    <location>
        <begin position="81"/>
        <end position="102"/>
    </location>
</feature>
<keyword evidence="14" id="KW-1185">Reference proteome</keyword>
<gene>
    <name evidence="13" type="ORF">ABL78_2299</name>
</gene>
<feature type="region of interest" description="Disordered" evidence="11">
    <location>
        <begin position="411"/>
        <end position="485"/>
    </location>
</feature>
<comment type="catalytic activity">
    <reaction evidence="10">
        <text>an alpha-D-Man-(1-&gt;2)-alpha-D-Man-(1-&gt;2)-alpha-D-Man-(1-&gt;3)-[alpha-D-Man-(1-&gt;6)]-beta-D-Man-(1-&gt;4)-beta-D-GlcNAc-(1-&gt;4)-alpha-D-GlcNAc-diphospho-di-trans,poly-cis-dolichol + a di-trans,poly-cis-dolichyl beta-D-mannosyl phosphate = an alpha-D-Man-(1-&gt;2)-alpha-D-Man-(1-&gt;2)-alpha-D-Man-(1-&gt;3)-[alpha-D-Man-(1-&gt;3)-alpha-D-Man-(1-&gt;6)]-beta-D-Man-(1-&gt;4)-beta-D-GlcNAc-(1-&gt;4)-alpha-D-GlcNAc-diphospho-di-trans,poly-cis-dolichol + a di-trans,poly-cis-dolichyl phosphate + H(+)</text>
        <dbReference type="Rhea" id="RHEA:29527"/>
        <dbReference type="Rhea" id="RHEA-COMP:19498"/>
        <dbReference type="Rhea" id="RHEA-COMP:19501"/>
        <dbReference type="Rhea" id="RHEA-COMP:19516"/>
        <dbReference type="Rhea" id="RHEA-COMP:19517"/>
        <dbReference type="ChEBI" id="CHEBI:15378"/>
        <dbReference type="ChEBI" id="CHEBI:57683"/>
        <dbReference type="ChEBI" id="CHEBI:58211"/>
        <dbReference type="ChEBI" id="CHEBI:132515"/>
        <dbReference type="ChEBI" id="CHEBI:132516"/>
        <dbReference type="EC" id="2.4.1.258"/>
    </reaction>
    <physiologicalReaction direction="left-to-right" evidence="10">
        <dbReference type="Rhea" id="RHEA:29528"/>
    </physiologicalReaction>
</comment>
<evidence type="ECO:0000256" key="5">
    <source>
        <dbReference type="ARBA" id="ARBA00022679"/>
    </source>
</evidence>